<evidence type="ECO:0000313" key="2">
    <source>
        <dbReference type="Proteomes" id="UP000499080"/>
    </source>
</evidence>
<accession>A0A4Y2PQR0</accession>
<gene>
    <name evidence="1" type="ORF">AVEN_25264_1</name>
</gene>
<reference evidence="1 2" key="1">
    <citation type="journal article" date="2019" name="Sci. Rep.">
        <title>Orb-weaving spider Araneus ventricosus genome elucidates the spidroin gene catalogue.</title>
        <authorList>
            <person name="Kono N."/>
            <person name="Nakamura H."/>
            <person name="Ohtoshi R."/>
            <person name="Moran D.A.P."/>
            <person name="Shinohara A."/>
            <person name="Yoshida Y."/>
            <person name="Fujiwara M."/>
            <person name="Mori M."/>
            <person name="Tomita M."/>
            <person name="Arakawa K."/>
        </authorList>
    </citation>
    <scope>NUCLEOTIDE SEQUENCE [LARGE SCALE GENOMIC DNA]</scope>
</reference>
<keyword evidence="2" id="KW-1185">Reference proteome</keyword>
<dbReference type="EMBL" id="BGPR01294481">
    <property type="protein sequence ID" value="GBN52900.1"/>
    <property type="molecule type" value="Genomic_DNA"/>
</dbReference>
<evidence type="ECO:0000313" key="1">
    <source>
        <dbReference type="EMBL" id="GBN52900.1"/>
    </source>
</evidence>
<protein>
    <submittedName>
        <fullName evidence="1">Uncharacterized protein</fullName>
    </submittedName>
</protein>
<organism evidence="1 2">
    <name type="scientific">Araneus ventricosus</name>
    <name type="common">Orbweaver spider</name>
    <name type="synonym">Epeira ventricosa</name>
    <dbReference type="NCBI Taxonomy" id="182803"/>
    <lineage>
        <taxon>Eukaryota</taxon>
        <taxon>Metazoa</taxon>
        <taxon>Ecdysozoa</taxon>
        <taxon>Arthropoda</taxon>
        <taxon>Chelicerata</taxon>
        <taxon>Arachnida</taxon>
        <taxon>Araneae</taxon>
        <taxon>Araneomorphae</taxon>
        <taxon>Entelegynae</taxon>
        <taxon>Araneoidea</taxon>
        <taxon>Araneidae</taxon>
        <taxon>Araneus</taxon>
    </lineage>
</organism>
<comment type="caution">
    <text evidence="1">The sequence shown here is derived from an EMBL/GenBank/DDBJ whole genome shotgun (WGS) entry which is preliminary data.</text>
</comment>
<dbReference type="AlphaFoldDB" id="A0A4Y2PQR0"/>
<sequence length="27" mass="3319">SFQSHLSQNIWKAREDSRRKEEELLQC</sequence>
<proteinExistence type="predicted"/>
<feature type="non-terminal residue" evidence="1">
    <location>
        <position position="1"/>
    </location>
</feature>
<dbReference type="Proteomes" id="UP000499080">
    <property type="component" value="Unassembled WGS sequence"/>
</dbReference>
<name>A0A4Y2PQR0_ARAVE</name>